<protein>
    <submittedName>
        <fullName evidence="1">Uncharacterized protein</fullName>
    </submittedName>
</protein>
<dbReference type="VEuPathDB" id="CryptoDB:Cvel_2063"/>
<reference evidence="1" key="1">
    <citation type="submission" date="2014-11" db="EMBL/GenBank/DDBJ databases">
        <authorList>
            <person name="Otto D Thomas"/>
            <person name="Naeem Raeece"/>
        </authorList>
    </citation>
    <scope>NUCLEOTIDE SEQUENCE</scope>
</reference>
<evidence type="ECO:0000313" key="1">
    <source>
        <dbReference type="EMBL" id="CEM53857.1"/>
    </source>
</evidence>
<proteinExistence type="predicted"/>
<accession>A0A0G4I9Z3</accession>
<sequence>MVNCRTRPLWSGLGGQHPTAKATQGFGFHHILERCVAGSTQVHMHGLERGEYIIDPGLGRLPFCPVSSARMGRRPLGRRHAGVAAGEA</sequence>
<dbReference type="EMBL" id="CDMZ01005732">
    <property type="protein sequence ID" value="CEM53857.1"/>
    <property type="molecule type" value="Genomic_DNA"/>
</dbReference>
<name>A0A0G4I9Z3_9ALVE</name>
<dbReference type="AlphaFoldDB" id="A0A0G4I9Z3"/>
<gene>
    <name evidence="1" type="ORF">Cvel_2063</name>
</gene>
<organism evidence="1">
    <name type="scientific">Chromera velia CCMP2878</name>
    <dbReference type="NCBI Taxonomy" id="1169474"/>
    <lineage>
        <taxon>Eukaryota</taxon>
        <taxon>Sar</taxon>
        <taxon>Alveolata</taxon>
        <taxon>Colpodellida</taxon>
        <taxon>Chromeraceae</taxon>
        <taxon>Chromera</taxon>
    </lineage>
</organism>